<name>A0ABN0WLD2_9ALTE</name>
<gene>
    <name evidence="1" type="ORF">GCM10009092_02100</name>
</gene>
<protein>
    <submittedName>
        <fullName evidence="1">Uncharacterized protein</fullName>
    </submittedName>
</protein>
<evidence type="ECO:0000313" key="2">
    <source>
        <dbReference type="Proteomes" id="UP001501757"/>
    </source>
</evidence>
<keyword evidence="2" id="KW-1185">Reference proteome</keyword>
<proteinExistence type="predicted"/>
<reference evidence="1 2" key="1">
    <citation type="journal article" date="2019" name="Int. J. Syst. Evol. Microbiol.">
        <title>The Global Catalogue of Microorganisms (GCM) 10K type strain sequencing project: providing services to taxonomists for standard genome sequencing and annotation.</title>
        <authorList>
            <consortium name="The Broad Institute Genomics Platform"/>
            <consortium name="The Broad Institute Genome Sequencing Center for Infectious Disease"/>
            <person name="Wu L."/>
            <person name="Ma J."/>
        </authorList>
    </citation>
    <scope>NUCLEOTIDE SEQUENCE [LARGE SCALE GENOMIC DNA]</scope>
    <source>
        <strain evidence="1 2">JCM 13378</strain>
    </source>
</reference>
<dbReference type="RefSeq" id="WP_343840684.1">
    <property type="nucleotide sequence ID" value="NZ_BAAAEI010000001.1"/>
</dbReference>
<accession>A0ABN0WLD2</accession>
<organism evidence="1 2">
    <name type="scientific">Bowmanella denitrificans</name>
    <dbReference type="NCBI Taxonomy" id="366582"/>
    <lineage>
        <taxon>Bacteria</taxon>
        <taxon>Pseudomonadati</taxon>
        <taxon>Pseudomonadota</taxon>
        <taxon>Gammaproteobacteria</taxon>
        <taxon>Alteromonadales</taxon>
        <taxon>Alteromonadaceae</taxon>
        <taxon>Bowmanella</taxon>
    </lineage>
</organism>
<dbReference type="EMBL" id="BAAAEI010000001">
    <property type="protein sequence ID" value="GAA0341150.1"/>
    <property type="molecule type" value="Genomic_DNA"/>
</dbReference>
<evidence type="ECO:0000313" key="1">
    <source>
        <dbReference type="EMBL" id="GAA0341150.1"/>
    </source>
</evidence>
<dbReference type="Proteomes" id="UP001501757">
    <property type="component" value="Unassembled WGS sequence"/>
</dbReference>
<comment type="caution">
    <text evidence="1">The sequence shown here is derived from an EMBL/GenBank/DDBJ whole genome shotgun (WGS) entry which is preliminary data.</text>
</comment>
<sequence>MQRATKGNLKNIIIDAILSSADEYYEMAGVPIYKAPEYFLNVNVAKTIAEQFPKVGYRLEMQVKELMSLFDISDKEVLNPDLLRFSGNFDLLLISRDNLKPRHVIELKRHLGRRAMKIEARRIAALCIQNHFRKQLKTGFIVTISRIKSKTSRAIPADEKIESRIDDVQDEIANLGNFSVSGLYYHCKNGEYGYGEHESLLVSVIEIKLLE</sequence>